<dbReference type="GeneID" id="30005889"/>
<dbReference type="InterPro" id="IPR001810">
    <property type="entry name" value="F-box_dom"/>
</dbReference>
<gene>
    <name evidence="2" type="ORF">AYL99_01719</name>
</gene>
<dbReference type="Proteomes" id="UP000078343">
    <property type="component" value="Unassembled WGS sequence"/>
</dbReference>
<dbReference type="PROSITE" id="PS50181">
    <property type="entry name" value="FBOX"/>
    <property type="match status" value="1"/>
</dbReference>
<feature type="domain" description="F-box" evidence="1">
    <location>
        <begin position="12"/>
        <end position="70"/>
    </location>
</feature>
<keyword evidence="3" id="KW-1185">Reference proteome</keyword>
<organism evidence="2 3">
    <name type="scientific">Fonsecaea erecta</name>
    <dbReference type="NCBI Taxonomy" id="1367422"/>
    <lineage>
        <taxon>Eukaryota</taxon>
        <taxon>Fungi</taxon>
        <taxon>Dikarya</taxon>
        <taxon>Ascomycota</taxon>
        <taxon>Pezizomycotina</taxon>
        <taxon>Eurotiomycetes</taxon>
        <taxon>Chaetothyriomycetidae</taxon>
        <taxon>Chaetothyriales</taxon>
        <taxon>Herpotrichiellaceae</taxon>
        <taxon>Fonsecaea</taxon>
    </lineage>
</organism>
<dbReference type="OrthoDB" id="4141047at2759"/>
<dbReference type="SUPFAM" id="SSF81383">
    <property type="entry name" value="F-box domain"/>
    <property type="match status" value="1"/>
</dbReference>
<dbReference type="AlphaFoldDB" id="A0A179A175"/>
<dbReference type="RefSeq" id="XP_018699114.1">
    <property type="nucleotide sequence ID" value="XM_018833235.1"/>
</dbReference>
<dbReference type="InterPro" id="IPR036047">
    <property type="entry name" value="F-box-like_dom_sf"/>
</dbReference>
<accession>A0A179A175</accession>
<proteinExistence type="predicted"/>
<dbReference type="EMBL" id="LVYI01000001">
    <property type="protein sequence ID" value="OAP65747.1"/>
    <property type="molecule type" value="Genomic_DNA"/>
</dbReference>
<comment type="caution">
    <text evidence="2">The sequence shown here is derived from an EMBL/GenBank/DDBJ whole genome shotgun (WGS) entry which is preliminary data.</text>
</comment>
<dbReference type="CDD" id="cd09917">
    <property type="entry name" value="F-box_SF"/>
    <property type="match status" value="1"/>
</dbReference>
<evidence type="ECO:0000259" key="1">
    <source>
        <dbReference type="PROSITE" id="PS50181"/>
    </source>
</evidence>
<evidence type="ECO:0000313" key="3">
    <source>
        <dbReference type="Proteomes" id="UP000078343"/>
    </source>
</evidence>
<protein>
    <recommendedName>
        <fullName evidence="1">F-box domain-containing protein</fullName>
    </recommendedName>
</protein>
<name>A0A179A175_9EURO</name>
<dbReference type="STRING" id="1367422.A0A179A175"/>
<reference evidence="2 3" key="1">
    <citation type="submission" date="2016-04" db="EMBL/GenBank/DDBJ databases">
        <title>Draft genome of Fonsecaea erecta CBS 125763.</title>
        <authorList>
            <person name="Weiss V.A."/>
            <person name="Vicente V.A."/>
            <person name="Raittz R.T."/>
            <person name="Moreno L.F."/>
            <person name="De Souza E.M."/>
            <person name="Pedrosa F.O."/>
            <person name="Steffens M.B."/>
            <person name="Faoro H."/>
            <person name="Tadra-Sfeir M.Z."/>
            <person name="Najafzadeh M.J."/>
            <person name="Felipe M.S."/>
            <person name="Teixeira M."/>
            <person name="Sun J."/>
            <person name="Xi L."/>
            <person name="Gomes R."/>
            <person name="De Azevedo C.M."/>
            <person name="Salgado C.G."/>
            <person name="Da Silva M.B."/>
            <person name="Nascimento M.F."/>
            <person name="Queiroz-Telles F."/>
            <person name="Attili D.S."/>
            <person name="Gorbushina A."/>
        </authorList>
    </citation>
    <scope>NUCLEOTIDE SEQUENCE [LARGE SCALE GENOMIC DNA]</scope>
    <source>
        <strain evidence="2 3">CBS 125763</strain>
    </source>
</reference>
<sequence>MPPTGQIQAKPSLTLDTLPPEVFLTIVSFLPPSSIACLSLASKWYQDTLENQFDLKGQSKTTEKARFLRLLEEDLPEMIACYSCNILYHWKNTWAYLCPNHLVHASAPWGVLNAPNIYRNIVDVFLRGFAKGPQYGPQLHELPLLCTPNRGNDTEYSHGDAYMGIKSLDARVVEEKLLLHRVHEMSFSISAQPPDNSESETWRADFRENVERKIVPALDEFGKIGCVHTFNTMPAIVWLALRQLRGWGWHPSNCLTKSLVLMNCCYCATDIRVRLKYWTGCPGSCIHIEIEIWQCLGSRESDSRDKAEDAIFQFIGPLFCDLGRPPDRNLEKMFKEGGFEGGRPALCSPDQPQQRQYWMQLWRWNPATNPPGSYGFNAPGTESIRIEDEIVGTPCAPQ</sequence>
<evidence type="ECO:0000313" key="2">
    <source>
        <dbReference type="EMBL" id="OAP65747.1"/>
    </source>
</evidence>